<accession>A0A1I8NFG5</accession>
<feature type="compositionally biased region" description="Basic residues" evidence="1">
    <location>
        <begin position="65"/>
        <end position="77"/>
    </location>
</feature>
<dbReference type="PROSITE" id="PS50137">
    <property type="entry name" value="DS_RBD"/>
    <property type="match status" value="1"/>
</dbReference>
<dbReference type="AlphaFoldDB" id="A0A1I8NFG5"/>
<sequence length="261" mass="29388">MDKTRIGKTTPDGGTTQRGCNPSAFVAAGAFGLGAPSKALRFEKENSQTPTSHNDDDGSKEMTKNQKRRARRKRAKRRGAERAYEIVIAERARLNKHRIPKQLQPPPERFQRPVTYEPDYQYSNISTILLSYKPKPQRVKKPRRVDGQKYLGQGRSKKIARIEAAATALRSFIQFKDGAVLTPLKPACNLDFTSDEHLDNGTGIDIDKMSQTELILYVGSIVKKAKLKAKLCSSKNSSTDLLLENIKLSMQSKYSHFKFVF</sequence>
<proteinExistence type="predicted"/>
<dbReference type="SUPFAM" id="SSF54768">
    <property type="entry name" value="dsRNA-binding domain-like"/>
    <property type="match status" value="1"/>
</dbReference>
<dbReference type="VEuPathDB" id="VectorBase:MDOMA2_001969"/>
<feature type="region of interest" description="Disordered" evidence="1">
    <location>
        <begin position="1"/>
        <end position="21"/>
    </location>
</feature>
<dbReference type="GO" id="GO:0010468">
    <property type="term" value="P:regulation of gene expression"/>
    <property type="evidence" value="ECO:0007669"/>
    <property type="project" value="UniProtKB-ARBA"/>
</dbReference>
<evidence type="ECO:0000256" key="1">
    <source>
        <dbReference type="SAM" id="MobiDB-lite"/>
    </source>
</evidence>
<dbReference type="GO" id="GO:0003723">
    <property type="term" value="F:RNA binding"/>
    <property type="evidence" value="ECO:0007669"/>
    <property type="project" value="UniProtKB-UniRule"/>
</dbReference>
<protein>
    <submittedName>
        <fullName evidence="2">Uncharacterized protein</fullName>
    </submittedName>
</protein>
<organism evidence="2">
    <name type="scientific">Musca domestica</name>
    <name type="common">House fly</name>
    <dbReference type="NCBI Taxonomy" id="7370"/>
    <lineage>
        <taxon>Eukaryota</taxon>
        <taxon>Metazoa</taxon>
        <taxon>Ecdysozoa</taxon>
        <taxon>Arthropoda</taxon>
        <taxon>Hexapoda</taxon>
        <taxon>Insecta</taxon>
        <taxon>Pterygota</taxon>
        <taxon>Neoptera</taxon>
        <taxon>Endopterygota</taxon>
        <taxon>Diptera</taxon>
        <taxon>Brachycera</taxon>
        <taxon>Muscomorpha</taxon>
        <taxon>Muscoidea</taxon>
        <taxon>Muscidae</taxon>
        <taxon>Musca</taxon>
    </lineage>
</organism>
<evidence type="ECO:0000313" key="2">
    <source>
        <dbReference type="EnsemblMetazoa" id="MDOA014627-PA"/>
    </source>
</evidence>
<dbReference type="VEuPathDB" id="VectorBase:MDOA014627"/>
<dbReference type="InterPro" id="IPR014720">
    <property type="entry name" value="dsRBD_dom"/>
</dbReference>
<reference evidence="2" key="1">
    <citation type="submission" date="2020-05" db="UniProtKB">
        <authorList>
            <consortium name="EnsemblMetazoa"/>
        </authorList>
    </citation>
    <scope>IDENTIFICATION</scope>
    <source>
        <strain evidence="2">Aabys</strain>
    </source>
</reference>
<dbReference type="EnsemblMetazoa" id="MDOA014627-RA">
    <property type="protein sequence ID" value="MDOA014627-PA"/>
    <property type="gene ID" value="MDOA014627"/>
</dbReference>
<dbReference type="eggNOG" id="KOG2777">
    <property type="taxonomic scope" value="Eukaryota"/>
</dbReference>
<dbReference type="STRING" id="7370.A0A1I8NFG5"/>
<feature type="compositionally biased region" description="Basic and acidic residues" evidence="1">
    <location>
        <begin position="53"/>
        <end position="64"/>
    </location>
</feature>
<feature type="region of interest" description="Disordered" evidence="1">
    <location>
        <begin position="38"/>
        <end position="80"/>
    </location>
</feature>
<name>A0A1I8NFG5_MUSDO</name>
<dbReference type="Gene3D" id="3.30.160.20">
    <property type="match status" value="1"/>
</dbReference>